<dbReference type="AlphaFoldDB" id="A0A819Y0G5"/>
<dbReference type="EMBL" id="CAJOBG010005373">
    <property type="protein sequence ID" value="CAF4150314.1"/>
    <property type="molecule type" value="Genomic_DNA"/>
</dbReference>
<sequence>MESSLCFHLCEAPIIYIQQTVCRCSGGGLMHRNRQRDSFCSIPCRKSGDRLMNTIARYGGTETYSAYAEDQFYTRHAHLFEYRIQFSSCELWNNSGYYDTLYLFNRDANQYLCIISEKLNVSDRKIYSTILPYSSCDHYCDNALVDSYVEHKFKCGSLTDSRIWALYHLSDLCSTDSDGKITLSVFLNYIEKLKLIETIVLMDFDDGATIDPSWKCSNNNTINSHLSATDRLNFDSDRYYVLDNGCLCNQHERCGDEDTIVFFQIEVSPWSLRYSDNGKLATAYPDFAYESCINLNSINQSTIYQFSLTRKIDVHPRYCLQLCTNHHQKYALLNSNECLCTNNNNILVALENNSCTQECQANYFYEIFLRRSYIEYNNEQENIQSFYTKMFTNIKRCCIVLRYQEISINNETKYERCFSESNKCSAQFAIPVCVDLQMKFNSIVIPPAKDEGLSIISVDLSTDYLCGDDIEYHFIGEYCYKINLHETNWAEEKSQCQHDNAMLFLPKNEIALNLIKIVTSTST</sequence>
<name>A0A819Y0G5_9BILA</name>
<dbReference type="SUPFAM" id="SSF56436">
    <property type="entry name" value="C-type lectin-like"/>
    <property type="match status" value="1"/>
</dbReference>
<organism evidence="1 2">
    <name type="scientific">Rotaria magnacalcarata</name>
    <dbReference type="NCBI Taxonomy" id="392030"/>
    <lineage>
        <taxon>Eukaryota</taxon>
        <taxon>Metazoa</taxon>
        <taxon>Spiralia</taxon>
        <taxon>Gnathifera</taxon>
        <taxon>Rotifera</taxon>
        <taxon>Eurotatoria</taxon>
        <taxon>Bdelloidea</taxon>
        <taxon>Philodinida</taxon>
        <taxon>Philodinidae</taxon>
        <taxon>Rotaria</taxon>
    </lineage>
</organism>
<evidence type="ECO:0000313" key="1">
    <source>
        <dbReference type="EMBL" id="CAF4150314.1"/>
    </source>
</evidence>
<dbReference type="InterPro" id="IPR016187">
    <property type="entry name" value="CTDL_fold"/>
</dbReference>
<dbReference type="Proteomes" id="UP000663866">
    <property type="component" value="Unassembled WGS sequence"/>
</dbReference>
<evidence type="ECO:0008006" key="3">
    <source>
        <dbReference type="Google" id="ProtNLM"/>
    </source>
</evidence>
<protein>
    <recommendedName>
        <fullName evidence="3">C-type lectin domain-containing protein</fullName>
    </recommendedName>
</protein>
<evidence type="ECO:0000313" key="2">
    <source>
        <dbReference type="Proteomes" id="UP000663866"/>
    </source>
</evidence>
<keyword evidence="2" id="KW-1185">Reference proteome</keyword>
<gene>
    <name evidence="1" type="ORF">OVN521_LOCUS23556</name>
</gene>
<comment type="caution">
    <text evidence="1">The sequence shown here is derived from an EMBL/GenBank/DDBJ whole genome shotgun (WGS) entry which is preliminary data.</text>
</comment>
<reference evidence="1" key="1">
    <citation type="submission" date="2021-02" db="EMBL/GenBank/DDBJ databases">
        <authorList>
            <person name="Nowell W R."/>
        </authorList>
    </citation>
    <scope>NUCLEOTIDE SEQUENCE</scope>
</reference>
<proteinExistence type="predicted"/>
<accession>A0A819Y0G5</accession>